<keyword evidence="7" id="KW-1185">Reference proteome</keyword>
<proteinExistence type="inferred from homology"/>
<keyword evidence="4" id="KW-0723">Serine/threonine-protein kinase</keyword>
<dbReference type="PROSITE" id="PS00108">
    <property type="entry name" value="PROTEIN_KINASE_ST"/>
    <property type="match status" value="1"/>
</dbReference>
<dbReference type="OrthoDB" id="291284at2759"/>
<evidence type="ECO:0000313" key="7">
    <source>
        <dbReference type="Proteomes" id="UP000689195"/>
    </source>
</evidence>
<dbReference type="InterPro" id="IPR000719">
    <property type="entry name" value="Prot_kinase_dom"/>
</dbReference>
<evidence type="ECO:0000256" key="3">
    <source>
        <dbReference type="PROSITE-ProRule" id="PRU10141"/>
    </source>
</evidence>
<gene>
    <name evidence="6" type="ORF">PPENT_87.1.T0700075</name>
</gene>
<organism evidence="6 7">
    <name type="scientific">Paramecium pentaurelia</name>
    <dbReference type="NCBI Taxonomy" id="43138"/>
    <lineage>
        <taxon>Eukaryota</taxon>
        <taxon>Sar</taxon>
        <taxon>Alveolata</taxon>
        <taxon>Ciliophora</taxon>
        <taxon>Intramacronucleata</taxon>
        <taxon>Oligohymenophorea</taxon>
        <taxon>Peniculida</taxon>
        <taxon>Parameciidae</taxon>
        <taxon>Paramecium</taxon>
    </lineage>
</organism>
<keyword evidence="4" id="KW-0418">Kinase</keyword>
<dbReference type="Pfam" id="PF00069">
    <property type="entry name" value="Pkinase"/>
    <property type="match status" value="1"/>
</dbReference>
<accession>A0A8S1VMS5</accession>
<dbReference type="SMART" id="SM00220">
    <property type="entry name" value="S_TKc"/>
    <property type="match status" value="1"/>
</dbReference>
<evidence type="ECO:0000256" key="1">
    <source>
        <dbReference type="ARBA" id="ARBA00022741"/>
    </source>
</evidence>
<dbReference type="GO" id="GO:0005524">
    <property type="term" value="F:ATP binding"/>
    <property type="evidence" value="ECO:0007669"/>
    <property type="project" value="UniProtKB-UniRule"/>
</dbReference>
<evidence type="ECO:0000256" key="2">
    <source>
        <dbReference type="ARBA" id="ARBA00022840"/>
    </source>
</evidence>
<dbReference type="InterPro" id="IPR008271">
    <property type="entry name" value="Ser/Thr_kinase_AS"/>
</dbReference>
<feature type="binding site" evidence="3">
    <location>
        <position position="157"/>
    </location>
    <ligand>
        <name>ATP</name>
        <dbReference type="ChEBI" id="CHEBI:30616"/>
    </ligand>
</feature>
<reference evidence="6" key="1">
    <citation type="submission" date="2021-01" db="EMBL/GenBank/DDBJ databases">
        <authorList>
            <consortium name="Genoscope - CEA"/>
            <person name="William W."/>
        </authorList>
    </citation>
    <scope>NUCLEOTIDE SEQUENCE</scope>
</reference>
<dbReference type="PANTHER" id="PTHR24347">
    <property type="entry name" value="SERINE/THREONINE-PROTEIN KINASE"/>
    <property type="match status" value="1"/>
</dbReference>
<dbReference type="PROSITE" id="PS00107">
    <property type="entry name" value="PROTEIN_KINASE_ATP"/>
    <property type="match status" value="1"/>
</dbReference>
<dbReference type="InterPro" id="IPR017441">
    <property type="entry name" value="Protein_kinase_ATP_BS"/>
</dbReference>
<feature type="domain" description="Protein kinase" evidence="5">
    <location>
        <begin position="128"/>
        <end position="390"/>
    </location>
</feature>
<dbReference type="CDD" id="cd05117">
    <property type="entry name" value="STKc_CAMK"/>
    <property type="match status" value="1"/>
</dbReference>
<protein>
    <recommendedName>
        <fullName evidence="5">Protein kinase domain-containing protein</fullName>
    </recommendedName>
</protein>
<evidence type="ECO:0000259" key="5">
    <source>
        <dbReference type="PROSITE" id="PS50011"/>
    </source>
</evidence>
<keyword evidence="1 3" id="KW-0547">Nucleotide-binding</keyword>
<dbReference type="FunFam" id="1.10.510.10:FF:000945">
    <property type="entry name" value="Uncharacterized protein"/>
    <property type="match status" value="1"/>
</dbReference>
<name>A0A8S1VMS5_9CILI</name>
<comment type="similarity">
    <text evidence="4">Belongs to the protein kinase superfamily.</text>
</comment>
<keyword evidence="4" id="KW-0808">Transferase</keyword>
<evidence type="ECO:0000313" key="6">
    <source>
        <dbReference type="EMBL" id="CAD8178724.1"/>
    </source>
</evidence>
<dbReference type="PROSITE" id="PS50011">
    <property type="entry name" value="PROTEIN_KINASE_DOM"/>
    <property type="match status" value="1"/>
</dbReference>
<dbReference type="EMBL" id="CAJJDO010000070">
    <property type="protein sequence ID" value="CAD8178724.1"/>
    <property type="molecule type" value="Genomic_DNA"/>
</dbReference>
<sequence length="498" mass="58054">MKQINQSIFEKYPTRNTTLWKKGLPTILQIDRELRQNSKEIPIQVRDEKDNLVYRNCYHMINSYLISNSCHVNINNLSLKSVIYKNLEGLQISGKKECLQIFGNPDVISKWKNYMSKYTIQRNFYKKYQVLKMIGKGSHAKVYKVERIQDSSIFAVKIFKSEKLTNKEKGLDSLMKEIDIMRKLEHRNVLQLHEVFEDDNNVYLVVDYLQGGELLKQIENSLEGYSEHLVQNLMQNLLSSLNYLHQKNIIHRDIKPENLILKQKDCLTDLVIADFGLSDIYNEQGIYLFQRCGTVGYVAPEVLRDEFYDYKVDMFSVGVILFILLTGEMPFQDNSDTDDLLKQNAYCQVNFNKLNNKSISPAAQDFVRLLLDENVNIRPSAQQALQHDWFANPKTNIAVSLSLTKLPVFQTRLDQEGFIKSSTPLWNQKGSPLSEQSPLQQYQQGEVLEQEDEANYFKQFISPGYDQYEIIEDCVDEEKTPSEMVPKYRLLVKQRSLK</sequence>
<comment type="caution">
    <text evidence="6">The sequence shown here is derived from an EMBL/GenBank/DDBJ whole genome shotgun (WGS) entry which is preliminary data.</text>
</comment>
<dbReference type="GO" id="GO:0004674">
    <property type="term" value="F:protein serine/threonine kinase activity"/>
    <property type="evidence" value="ECO:0007669"/>
    <property type="project" value="UniProtKB-KW"/>
</dbReference>
<dbReference type="AlphaFoldDB" id="A0A8S1VMS5"/>
<evidence type="ECO:0000256" key="4">
    <source>
        <dbReference type="RuleBase" id="RU000304"/>
    </source>
</evidence>
<dbReference type="Proteomes" id="UP000689195">
    <property type="component" value="Unassembled WGS sequence"/>
</dbReference>
<keyword evidence="2 3" id="KW-0067">ATP-binding</keyword>
<dbReference type="FunFam" id="3.30.200.20:FF:000042">
    <property type="entry name" value="Aurora kinase A"/>
    <property type="match status" value="1"/>
</dbReference>